<evidence type="ECO:0000313" key="1">
    <source>
        <dbReference type="EMBL" id="OEY70025.1"/>
    </source>
</evidence>
<dbReference type="RefSeq" id="WP_070049594.1">
    <property type="nucleotide sequence ID" value="NZ_CBCSDO010000007.1"/>
</dbReference>
<dbReference type="STRING" id="1628148.BI198_10940"/>
<keyword evidence="2" id="KW-1185">Reference proteome</keyword>
<accession>A0A1E7Q762</accession>
<reference evidence="2" key="1">
    <citation type="submission" date="2016-09" db="EMBL/GenBank/DDBJ databases">
        <authorList>
            <person name="Wan X."/>
            <person name="Hou S."/>
        </authorList>
    </citation>
    <scope>NUCLEOTIDE SEQUENCE [LARGE SCALE GENOMIC DNA]</scope>
    <source>
        <strain evidence="2">KH87</strain>
    </source>
</reference>
<dbReference type="OrthoDB" id="7068453at2"/>
<protein>
    <submittedName>
        <fullName evidence="1">Uncharacterized protein</fullName>
    </submittedName>
</protein>
<proteinExistence type="predicted"/>
<gene>
    <name evidence="1" type="ORF">BI198_10940</name>
</gene>
<sequence>MQQEILAVLLAVLPASLGYWAKVRTESLACRRLILSYLLEIRHTLMCTSLTADKLSKGFDSALEKIFAKYRQVDDEPIIDEALGKLRPIAYKMFNDTVCGMRPSFDDAFLAEFNSTLREFRKEEPLLAFQLKGWEKEQTYLQIKQNYANTFSNLDEMQGATSFKQFLEKTLTEDEDKSLIESVRLLDGLISKIARSSGILTLVKISFYLYKRPVVAFSVNEADFLNEMSPILDKLGELIEQHLANNHDR</sequence>
<comment type="caution">
    <text evidence="1">The sequence shown here is derived from an EMBL/GenBank/DDBJ whole genome shotgun (WGS) entry which is preliminary data.</text>
</comment>
<dbReference type="AlphaFoldDB" id="A0A1E7Q762"/>
<organism evidence="1 2">
    <name type="scientific">Rheinheimera salexigens</name>
    <dbReference type="NCBI Taxonomy" id="1628148"/>
    <lineage>
        <taxon>Bacteria</taxon>
        <taxon>Pseudomonadati</taxon>
        <taxon>Pseudomonadota</taxon>
        <taxon>Gammaproteobacteria</taxon>
        <taxon>Chromatiales</taxon>
        <taxon>Chromatiaceae</taxon>
        <taxon>Rheinheimera</taxon>
    </lineage>
</organism>
<evidence type="ECO:0000313" key="2">
    <source>
        <dbReference type="Proteomes" id="UP000242258"/>
    </source>
</evidence>
<name>A0A1E7Q762_9GAMM</name>
<dbReference type="Proteomes" id="UP000242258">
    <property type="component" value="Unassembled WGS sequence"/>
</dbReference>
<dbReference type="EMBL" id="MKEK01000001">
    <property type="protein sequence ID" value="OEY70025.1"/>
    <property type="molecule type" value="Genomic_DNA"/>
</dbReference>